<dbReference type="PANTHER" id="PTHR37423">
    <property type="entry name" value="SOLUBLE LYTIC MUREIN TRANSGLYCOSYLASE-RELATED"/>
    <property type="match status" value="1"/>
</dbReference>
<evidence type="ECO:0000259" key="3">
    <source>
        <dbReference type="Pfam" id="PF01464"/>
    </source>
</evidence>
<dbReference type="RefSeq" id="WP_149611993.1">
    <property type="nucleotide sequence ID" value="NZ_VTUX01000006.1"/>
</dbReference>
<proteinExistence type="inferred from homology"/>
<protein>
    <submittedName>
        <fullName evidence="4">Lytic transglycosylase domain-containing protein</fullName>
    </submittedName>
</protein>
<dbReference type="PANTHER" id="PTHR37423:SF2">
    <property type="entry name" value="MEMBRANE-BOUND LYTIC MUREIN TRANSGLYCOSYLASE C"/>
    <property type="match status" value="1"/>
</dbReference>
<evidence type="ECO:0000256" key="1">
    <source>
        <dbReference type="ARBA" id="ARBA00007734"/>
    </source>
</evidence>
<evidence type="ECO:0000313" key="5">
    <source>
        <dbReference type="Proteomes" id="UP000323708"/>
    </source>
</evidence>
<feature type="chain" id="PRO_5022760916" evidence="2">
    <location>
        <begin position="23"/>
        <end position="238"/>
    </location>
</feature>
<dbReference type="EMBL" id="VTUX01000006">
    <property type="protein sequence ID" value="KAA1190094.1"/>
    <property type="molecule type" value="Genomic_DNA"/>
</dbReference>
<dbReference type="Pfam" id="PF01464">
    <property type="entry name" value="SLT"/>
    <property type="match status" value="1"/>
</dbReference>
<dbReference type="Proteomes" id="UP000323708">
    <property type="component" value="Unassembled WGS sequence"/>
</dbReference>
<dbReference type="InterPro" id="IPR023346">
    <property type="entry name" value="Lysozyme-like_dom_sf"/>
</dbReference>
<comment type="caution">
    <text evidence="4">The sequence shown here is derived from an EMBL/GenBank/DDBJ whole genome shotgun (WGS) entry which is preliminary data.</text>
</comment>
<sequence>MTPRFAMTLGILAATFCLNASANPGNKLSVPFIECFDQAANKHGLPLALLMGVARAESNFDPLAYSHANAVGVMQIQWPGTAKDLGITRMAVLLDPCTNIDAGARYLKYMLEEFKGDPRLALAAYNMGPNALRKRGMPGSVEQYVDSVLGYREHYQTLKPLRLEVASSRYTAIAGWAWLPPFGSAREARAFSTTVESIFPGIDLALDTTAKRVRWRCEADRGCKDAQQWLAKLQAAEN</sequence>
<dbReference type="AlphaFoldDB" id="A0A5B0WSU2"/>
<dbReference type="Gene3D" id="1.10.530.10">
    <property type="match status" value="1"/>
</dbReference>
<accession>A0A5B0WSU2</accession>
<reference evidence="4 5" key="1">
    <citation type="submission" date="2019-09" db="EMBL/GenBank/DDBJ databases">
        <authorList>
            <person name="Chen X.-Y."/>
        </authorList>
    </citation>
    <scope>NUCLEOTIDE SEQUENCE [LARGE SCALE GENOMIC DNA]</scope>
    <source>
        <strain evidence="4 5">NY5</strain>
    </source>
</reference>
<organism evidence="4 5">
    <name type="scientific">Pseudohalioglobus sediminis</name>
    <dbReference type="NCBI Taxonomy" id="2606449"/>
    <lineage>
        <taxon>Bacteria</taxon>
        <taxon>Pseudomonadati</taxon>
        <taxon>Pseudomonadota</taxon>
        <taxon>Gammaproteobacteria</taxon>
        <taxon>Cellvibrionales</taxon>
        <taxon>Halieaceae</taxon>
        <taxon>Pseudohalioglobus</taxon>
    </lineage>
</organism>
<name>A0A5B0WSU2_9GAMM</name>
<evidence type="ECO:0000313" key="4">
    <source>
        <dbReference type="EMBL" id="KAA1190094.1"/>
    </source>
</evidence>
<feature type="signal peptide" evidence="2">
    <location>
        <begin position="1"/>
        <end position="22"/>
    </location>
</feature>
<keyword evidence="5" id="KW-1185">Reference proteome</keyword>
<dbReference type="InterPro" id="IPR008258">
    <property type="entry name" value="Transglycosylase_SLT_dom_1"/>
</dbReference>
<evidence type="ECO:0000256" key="2">
    <source>
        <dbReference type="SAM" id="SignalP"/>
    </source>
</evidence>
<feature type="domain" description="Transglycosylase SLT" evidence="3">
    <location>
        <begin position="34"/>
        <end position="134"/>
    </location>
</feature>
<comment type="similarity">
    <text evidence="1">Belongs to the transglycosylase Slt family.</text>
</comment>
<gene>
    <name evidence="4" type="ORF">F0M18_13595</name>
</gene>
<dbReference type="SUPFAM" id="SSF53955">
    <property type="entry name" value="Lysozyme-like"/>
    <property type="match status" value="1"/>
</dbReference>
<keyword evidence="2" id="KW-0732">Signal</keyword>